<dbReference type="EMBL" id="MT747445">
    <property type="protein sequence ID" value="QNH72379.1"/>
    <property type="molecule type" value="mRNA"/>
</dbReference>
<evidence type="ECO:0000259" key="18">
    <source>
        <dbReference type="PROSITE" id="PS51864"/>
    </source>
</evidence>
<dbReference type="Gene3D" id="3.40.390.10">
    <property type="entry name" value="Collagenase (Catalytic Domain)"/>
    <property type="match status" value="1"/>
</dbReference>
<feature type="domain" description="Peptidase M12A" evidence="18">
    <location>
        <begin position="68"/>
        <end position="262"/>
    </location>
</feature>
<dbReference type="SUPFAM" id="SSF55486">
    <property type="entry name" value="Metalloproteases ('zincins'), catalytic domain"/>
    <property type="match status" value="1"/>
</dbReference>
<comment type="caution">
    <text evidence="13">Lacks conserved residue(s) required for the propagation of feature annotation.</text>
</comment>
<dbReference type="FunFam" id="2.20.100.10:FF:000001">
    <property type="entry name" value="semaphorin-5A isoform X1"/>
    <property type="match status" value="1"/>
</dbReference>
<dbReference type="InterPro" id="IPR001304">
    <property type="entry name" value="C-type_lectin-like"/>
</dbReference>
<dbReference type="SUPFAM" id="SSF49854">
    <property type="entry name" value="Spermadhesin, CUB domain"/>
    <property type="match status" value="2"/>
</dbReference>
<evidence type="ECO:0000256" key="1">
    <source>
        <dbReference type="ARBA" id="ARBA00004167"/>
    </source>
</evidence>
<feature type="active site" evidence="14">
    <location>
        <position position="161"/>
    </location>
</feature>
<dbReference type="GO" id="GO:0016020">
    <property type="term" value="C:membrane"/>
    <property type="evidence" value="ECO:0007669"/>
    <property type="project" value="UniProtKB-SubCell"/>
</dbReference>
<dbReference type="SUPFAM" id="SSF56436">
    <property type="entry name" value="C-type lectin-like"/>
    <property type="match status" value="1"/>
</dbReference>
<protein>
    <recommendedName>
        <fullName evidence="15">Metalloendopeptidase</fullName>
        <ecNumber evidence="15">3.4.24.-</ecNumber>
    </recommendedName>
</protein>
<dbReference type="GO" id="GO:0006508">
    <property type="term" value="P:proteolysis"/>
    <property type="evidence" value="ECO:0007669"/>
    <property type="project" value="UniProtKB-KW"/>
</dbReference>
<dbReference type="Pfam" id="PF00090">
    <property type="entry name" value="TSP_1"/>
    <property type="match status" value="2"/>
</dbReference>
<dbReference type="AlphaFoldDB" id="A0A7G7WYP0"/>
<keyword evidence="5" id="KW-0677">Repeat</keyword>
<evidence type="ECO:0000256" key="9">
    <source>
        <dbReference type="ARBA" id="ARBA00023049"/>
    </source>
</evidence>
<evidence type="ECO:0000256" key="4">
    <source>
        <dbReference type="ARBA" id="ARBA00022723"/>
    </source>
</evidence>
<dbReference type="SMART" id="SM00042">
    <property type="entry name" value="CUB"/>
    <property type="match status" value="2"/>
</dbReference>
<dbReference type="GO" id="GO:0004222">
    <property type="term" value="F:metalloendopeptidase activity"/>
    <property type="evidence" value="ECO:0007669"/>
    <property type="project" value="UniProtKB-UniRule"/>
</dbReference>
<keyword evidence="6 14" id="KW-0378">Hydrolase</keyword>
<evidence type="ECO:0000256" key="3">
    <source>
        <dbReference type="ARBA" id="ARBA00022692"/>
    </source>
</evidence>
<evidence type="ECO:0000256" key="15">
    <source>
        <dbReference type="RuleBase" id="RU361183"/>
    </source>
</evidence>
<feature type="domain" description="CUB" evidence="16">
    <location>
        <begin position="781"/>
        <end position="896"/>
    </location>
</feature>
<dbReference type="InterPro" id="IPR000859">
    <property type="entry name" value="CUB_dom"/>
</dbReference>
<dbReference type="PROSITE" id="PS00615">
    <property type="entry name" value="C_TYPE_LECTIN_1"/>
    <property type="match status" value="1"/>
</dbReference>
<dbReference type="InterPro" id="IPR024079">
    <property type="entry name" value="MetalloPept_cat_dom_sf"/>
</dbReference>
<dbReference type="PROSITE" id="PS50041">
    <property type="entry name" value="C_TYPE_LECTIN_2"/>
    <property type="match status" value="1"/>
</dbReference>
<evidence type="ECO:0000256" key="13">
    <source>
        <dbReference type="PROSITE-ProRule" id="PRU00059"/>
    </source>
</evidence>
<dbReference type="Gene3D" id="2.60.120.290">
    <property type="entry name" value="Spermadhesin, CUB domain"/>
    <property type="match status" value="2"/>
</dbReference>
<dbReference type="Pfam" id="PF00431">
    <property type="entry name" value="CUB"/>
    <property type="match status" value="2"/>
</dbReference>
<dbReference type="PROSITE" id="PS01180">
    <property type="entry name" value="CUB"/>
    <property type="match status" value="2"/>
</dbReference>
<feature type="domain" description="C-type lectin" evidence="17">
    <location>
        <begin position="927"/>
        <end position="1041"/>
    </location>
</feature>
<dbReference type="Pfam" id="PF00059">
    <property type="entry name" value="Lectin_C"/>
    <property type="match status" value="1"/>
</dbReference>
<dbReference type="EC" id="3.4.24.-" evidence="15"/>
<dbReference type="InterPro" id="IPR006026">
    <property type="entry name" value="Peptidase_Metallo"/>
</dbReference>
<dbReference type="Gene3D" id="3.10.100.10">
    <property type="entry name" value="Mannose-Binding Protein A, subunit A"/>
    <property type="match status" value="1"/>
</dbReference>
<organism evidence="19">
    <name type="scientific">Pachycerianthus borealis</name>
    <dbReference type="NCBI Taxonomy" id="2736680"/>
    <lineage>
        <taxon>Eukaryota</taxon>
        <taxon>Metazoa</taxon>
        <taxon>Cnidaria</taxon>
        <taxon>Anthozoa</taxon>
        <taxon>Ceriantharia</taxon>
        <taxon>Spirularia</taxon>
        <taxon>Cerianthidae</taxon>
        <taxon>Pachycerianthus</taxon>
    </lineage>
</organism>
<dbReference type="CDD" id="cd04280">
    <property type="entry name" value="ZnMc_astacin_like"/>
    <property type="match status" value="1"/>
</dbReference>
<evidence type="ECO:0000256" key="12">
    <source>
        <dbReference type="ARBA" id="ARBA00023180"/>
    </source>
</evidence>
<dbReference type="PRINTS" id="PR00480">
    <property type="entry name" value="ASTACIN"/>
</dbReference>
<sequence length="1063" mass="121940">MREHILLWRICMSLFCFSQWFGTLSGEAAFDKILEVNEQVARIHGKFNSLFDARIPDSVMGKAGDRSSPIRDRTGLWHNGIIPYTISFDLTKREEHIKVLKNAMKEWENKTCIRFKKRENDADYVEFYYGDGCNSDVGRVGGRQSTSLGQGCADHGIVVHEIGHLVGFWHEQNRPDRDEYVEIQTNNILRKFRFAFQKYSEYKIDSLGVEYDYQSVMHYGPKAFSRNRRDTIVSKNKTVTKFGNNHLSPLDIKQANLLYRCSDRKKVEVRNPKFPEDFMWRSDGPSSLFDCVQITEPKEGKFWWDDNYFCVRKGTKKLGLRWSHQGAIPGMTCILISEPRKKRNLSWNNNYLCVNNDSPLTFKWNFNGPISNMKCIEWNEPSDYYFRDNYLCAKPSKHVIKIDGGWSEWSSWQTCSAECGGGKQKRTRTCTNPSPKNGGLACSGEASGSKRCNLQNCPSWPAWPDDFSFFSTYSPSPADKHCSPIYERFEYLSWVRVRFCSEKNGRKNPGMRWSDEGKVPKMRCCLINEPDEKTSLTWNDNYLCMPKDAPYRFLWSHRGKIPGFECIQWKAKNGRNGWDNNYLCSLPYRPNKKSIISTISSSQWSSWSEWSECSLDCGGGTQKRTRSCTKARSISCVGSSIEERFCNVAECQPCGEHSWQSNGQFRTPGYPSRYPKKTSCIWTISAPIEKRIRMRFNQFDLPGDGSNCDDDYVIIRDGSTSSSPLLGKFCGKRVPPLMNSRTSSLWIMVKTSRSKTHKGFEAEWTNFLPATTAPPTFGHGCGGLLTSHSGRFTTPNYPNPYPPGRTCIWIIQVQANMTVNLRFNKFFLEPHQRCGYDHVEIRDGATETSPPVGIYCGSTKRIPPQTIESFGNSLWIKFRSDASTTGKGFEAFYMARSRPKKDEKDKNAYKACPTGWKKHNDGKTIFCYAIRKSYKNWYDAQKDCQVLGSNLLSLTSKNEQSFVTNELLADTYLWLGLTDKAREGVWAWSDKPKRNNIQYQNWAGGDPNDGGYFGNEDCAVMKPDGKWNDYPCNQRFKYICKRSALIGHDVSDLKGLAQARDNE</sequence>
<keyword evidence="15" id="KW-0732">Signal</keyword>
<evidence type="ECO:0000256" key="14">
    <source>
        <dbReference type="PROSITE-ProRule" id="PRU01211"/>
    </source>
</evidence>
<dbReference type="PANTHER" id="PTHR10127:SF893">
    <property type="entry name" value="METALLOENDOPEPTIDASE"/>
    <property type="match status" value="1"/>
</dbReference>
<dbReference type="PRINTS" id="PR01705">
    <property type="entry name" value="TSP1REPEAT"/>
</dbReference>
<evidence type="ECO:0000256" key="6">
    <source>
        <dbReference type="ARBA" id="ARBA00022801"/>
    </source>
</evidence>
<evidence type="ECO:0000256" key="5">
    <source>
        <dbReference type="ARBA" id="ARBA00022737"/>
    </source>
</evidence>
<keyword evidence="12" id="KW-0325">Glycoprotein</keyword>
<comment type="subcellular location">
    <subcellularLocation>
        <location evidence="1">Membrane</location>
        <topology evidence="1">Single-pass membrane protein</topology>
    </subcellularLocation>
</comment>
<evidence type="ECO:0000256" key="2">
    <source>
        <dbReference type="ARBA" id="ARBA00022670"/>
    </source>
</evidence>
<feature type="binding site" evidence="14">
    <location>
        <position position="170"/>
    </location>
    <ligand>
        <name>Zn(2+)</name>
        <dbReference type="ChEBI" id="CHEBI:29105"/>
        <note>catalytic</note>
    </ligand>
</feature>
<dbReference type="SMART" id="SM00235">
    <property type="entry name" value="ZnMc"/>
    <property type="match status" value="1"/>
</dbReference>
<dbReference type="PROSITE" id="PS50092">
    <property type="entry name" value="TSP1"/>
    <property type="match status" value="2"/>
</dbReference>
<accession>A0A7G7WYP0</accession>
<dbReference type="PANTHER" id="PTHR10127">
    <property type="entry name" value="DISCOIDIN, CUB, EGF, LAMININ , AND ZINC METALLOPROTEASE DOMAIN CONTAINING"/>
    <property type="match status" value="1"/>
</dbReference>
<proteinExistence type="evidence at transcript level"/>
<reference evidence="19" key="2">
    <citation type="submission" date="2020-07" db="EMBL/GenBank/DDBJ databases">
        <authorList>
            <person name="Klompen A.L."/>
            <person name="Macrander J."/>
            <person name="Reitzel A.M."/>
            <person name="Stampar S.N."/>
        </authorList>
    </citation>
    <scope>NUCLEOTIDE SEQUENCE</scope>
</reference>
<dbReference type="CDD" id="cd00041">
    <property type="entry name" value="CUB"/>
    <property type="match status" value="2"/>
</dbReference>
<comment type="cofactor">
    <cofactor evidence="14 15">
        <name>Zn(2+)</name>
        <dbReference type="ChEBI" id="CHEBI:29105"/>
    </cofactor>
    <text evidence="14 15">Binds 1 zinc ion per subunit.</text>
</comment>
<dbReference type="InterPro" id="IPR000884">
    <property type="entry name" value="TSP1_rpt"/>
</dbReference>
<feature type="domain" description="CUB" evidence="16">
    <location>
        <begin position="654"/>
        <end position="767"/>
    </location>
</feature>
<feature type="binding site" evidence="14">
    <location>
        <position position="160"/>
    </location>
    <ligand>
        <name>Zn(2+)</name>
        <dbReference type="ChEBI" id="CHEBI:29105"/>
        <note>catalytic</note>
    </ligand>
</feature>
<dbReference type="InterPro" id="IPR001506">
    <property type="entry name" value="Peptidase_M12A"/>
</dbReference>
<evidence type="ECO:0000259" key="17">
    <source>
        <dbReference type="PROSITE" id="PS50041"/>
    </source>
</evidence>
<feature type="chain" id="PRO_5029037022" description="Metalloendopeptidase" evidence="15">
    <location>
        <begin position="27"/>
        <end position="1063"/>
    </location>
</feature>
<evidence type="ECO:0000256" key="11">
    <source>
        <dbReference type="ARBA" id="ARBA00023157"/>
    </source>
</evidence>
<dbReference type="GO" id="GO:0008270">
    <property type="term" value="F:zinc ion binding"/>
    <property type="evidence" value="ECO:0007669"/>
    <property type="project" value="UniProtKB-UniRule"/>
</dbReference>
<dbReference type="FunFam" id="2.20.100.10:FF:000007">
    <property type="entry name" value="Thrombospondin 1"/>
    <property type="match status" value="1"/>
</dbReference>
<keyword evidence="3" id="KW-0812">Transmembrane</keyword>
<dbReference type="FunFam" id="2.60.120.290:FF:000013">
    <property type="entry name" value="Membrane frizzled-related protein"/>
    <property type="match status" value="2"/>
</dbReference>
<keyword evidence="4 14" id="KW-0479">Metal-binding</keyword>
<dbReference type="Gene3D" id="2.20.100.10">
    <property type="entry name" value="Thrombospondin type-1 (TSP1) repeat"/>
    <property type="match status" value="2"/>
</dbReference>
<keyword evidence="9 14" id="KW-0482">Metalloprotease</keyword>
<dbReference type="SMART" id="SM00034">
    <property type="entry name" value="CLECT"/>
    <property type="match status" value="1"/>
</dbReference>
<feature type="signal peptide" evidence="15">
    <location>
        <begin position="1"/>
        <end position="26"/>
    </location>
</feature>
<dbReference type="InterPro" id="IPR036383">
    <property type="entry name" value="TSP1_rpt_sf"/>
</dbReference>
<keyword evidence="2 14" id="KW-0645">Protease</keyword>
<dbReference type="Pfam" id="PF01400">
    <property type="entry name" value="Astacin"/>
    <property type="match status" value="1"/>
</dbReference>
<keyword evidence="11" id="KW-1015">Disulfide bond</keyword>
<dbReference type="PROSITE" id="PS51864">
    <property type="entry name" value="ASTACIN"/>
    <property type="match status" value="1"/>
</dbReference>
<dbReference type="FunFam" id="3.40.390.10:FF:000097">
    <property type="entry name" value="Metalloendopeptidase"/>
    <property type="match status" value="1"/>
</dbReference>
<dbReference type="InterPro" id="IPR034035">
    <property type="entry name" value="Astacin-like_dom"/>
</dbReference>
<dbReference type="SUPFAM" id="SSF82895">
    <property type="entry name" value="TSP-1 type 1 repeat"/>
    <property type="match status" value="2"/>
</dbReference>
<dbReference type="InterPro" id="IPR016186">
    <property type="entry name" value="C-type_lectin-like/link_sf"/>
</dbReference>
<evidence type="ECO:0000256" key="8">
    <source>
        <dbReference type="ARBA" id="ARBA00022989"/>
    </source>
</evidence>
<reference evidence="19" key="1">
    <citation type="journal article" date="2020" name="Mar. Drugs">
        <title>Transcriptomic Analysis of Four Cerianthid (Cnidaria, Ceriantharia) Venoms.</title>
        <authorList>
            <person name="Klompen A.M.L."/>
            <person name="Macrander J."/>
            <person name="Reitzel A.M."/>
            <person name="Stampar S.N."/>
        </authorList>
    </citation>
    <scope>NUCLEOTIDE SEQUENCE</scope>
</reference>
<evidence type="ECO:0000313" key="19">
    <source>
        <dbReference type="EMBL" id="QNH72379.1"/>
    </source>
</evidence>
<dbReference type="InterPro" id="IPR035914">
    <property type="entry name" value="Sperma_CUB_dom_sf"/>
</dbReference>
<dbReference type="InterPro" id="IPR018378">
    <property type="entry name" value="C-type_lectin_CS"/>
</dbReference>
<dbReference type="SMART" id="SM00209">
    <property type="entry name" value="TSP1"/>
    <property type="match status" value="2"/>
</dbReference>
<keyword evidence="8" id="KW-1133">Transmembrane helix</keyword>
<evidence type="ECO:0000256" key="10">
    <source>
        <dbReference type="ARBA" id="ARBA00023136"/>
    </source>
</evidence>
<evidence type="ECO:0000259" key="16">
    <source>
        <dbReference type="PROSITE" id="PS01180"/>
    </source>
</evidence>
<feature type="binding site" evidence="14">
    <location>
        <position position="164"/>
    </location>
    <ligand>
        <name>Zn(2+)</name>
        <dbReference type="ChEBI" id="CHEBI:29105"/>
        <note>catalytic</note>
    </ligand>
</feature>
<keyword evidence="7 14" id="KW-0862">Zinc</keyword>
<dbReference type="InterPro" id="IPR016187">
    <property type="entry name" value="CTDL_fold"/>
</dbReference>
<evidence type="ECO:0000256" key="7">
    <source>
        <dbReference type="ARBA" id="ARBA00022833"/>
    </source>
</evidence>
<name>A0A7G7WYP0_9CNID</name>
<keyword evidence="10" id="KW-0472">Membrane</keyword>